<evidence type="ECO:0000313" key="3">
    <source>
        <dbReference type="EMBL" id="GKV10222.1"/>
    </source>
</evidence>
<dbReference type="Pfam" id="PF13499">
    <property type="entry name" value="EF-hand_7"/>
    <property type="match status" value="1"/>
</dbReference>
<dbReference type="InterPro" id="IPR018247">
    <property type="entry name" value="EF_Hand_1_Ca_BS"/>
</dbReference>
<dbReference type="EMBL" id="BPVZ01000032">
    <property type="protein sequence ID" value="GKV10222.1"/>
    <property type="molecule type" value="Genomic_DNA"/>
</dbReference>
<feature type="domain" description="EF-hand" evidence="2">
    <location>
        <begin position="45"/>
        <end position="80"/>
    </location>
</feature>
<evidence type="ECO:0000313" key="4">
    <source>
        <dbReference type="Proteomes" id="UP001054252"/>
    </source>
</evidence>
<dbReference type="GO" id="GO:0005509">
    <property type="term" value="F:calcium ion binding"/>
    <property type="evidence" value="ECO:0007669"/>
    <property type="project" value="InterPro"/>
</dbReference>
<dbReference type="AlphaFoldDB" id="A0AAV5JFT0"/>
<dbReference type="SUPFAM" id="SSF47473">
    <property type="entry name" value="EF-hand"/>
    <property type="match status" value="1"/>
</dbReference>
<dbReference type="Gene3D" id="1.10.238.10">
    <property type="entry name" value="EF-hand"/>
    <property type="match status" value="1"/>
</dbReference>
<dbReference type="CDD" id="cd00051">
    <property type="entry name" value="EFh"/>
    <property type="match status" value="1"/>
</dbReference>
<proteinExistence type="predicted"/>
<dbReference type="InterPro" id="IPR002048">
    <property type="entry name" value="EF_hand_dom"/>
</dbReference>
<accession>A0AAV5JFT0</accession>
<protein>
    <recommendedName>
        <fullName evidence="2">EF-hand domain-containing protein</fullName>
    </recommendedName>
</protein>
<evidence type="ECO:0000256" key="1">
    <source>
        <dbReference type="ARBA" id="ARBA00022837"/>
    </source>
</evidence>
<dbReference type="PROSITE" id="PS00018">
    <property type="entry name" value="EF_HAND_1"/>
    <property type="match status" value="1"/>
</dbReference>
<dbReference type="InterPro" id="IPR011992">
    <property type="entry name" value="EF-hand-dom_pair"/>
</dbReference>
<gene>
    <name evidence="3" type="ORF">SLEP1_g21620</name>
</gene>
<organism evidence="3 4">
    <name type="scientific">Rubroshorea leprosula</name>
    <dbReference type="NCBI Taxonomy" id="152421"/>
    <lineage>
        <taxon>Eukaryota</taxon>
        <taxon>Viridiplantae</taxon>
        <taxon>Streptophyta</taxon>
        <taxon>Embryophyta</taxon>
        <taxon>Tracheophyta</taxon>
        <taxon>Spermatophyta</taxon>
        <taxon>Magnoliopsida</taxon>
        <taxon>eudicotyledons</taxon>
        <taxon>Gunneridae</taxon>
        <taxon>Pentapetalae</taxon>
        <taxon>rosids</taxon>
        <taxon>malvids</taxon>
        <taxon>Malvales</taxon>
        <taxon>Dipterocarpaceae</taxon>
        <taxon>Rubroshorea</taxon>
    </lineage>
</organism>
<dbReference type="PROSITE" id="PS50222">
    <property type="entry name" value="EF_HAND_2"/>
    <property type="match status" value="1"/>
</dbReference>
<evidence type="ECO:0000259" key="2">
    <source>
        <dbReference type="PROSITE" id="PS50222"/>
    </source>
</evidence>
<sequence>MQASWDHYSDDNDDPFLPKCLDKSLCKGILGATLNHKKQGPVLAFTEEELRNVFRRYDADGDSHLNKQELKNAFTSLGSRFPGFRASLALLHADKNRNGLIDQTEFETLVKYTFKRGYKYR</sequence>
<dbReference type="SMART" id="SM00054">
    <property type="entry name" value="EFh"/>
    <property type="match status" value="2"/>
</dbReference>
<name>A0AAV5JFT0_9ROSI</name>
<keyword evidence="1" id="KW-0106">Calcium</keyword>
<reference evidence="3 4" key="1">
    <citation type="journal article" date="2021" name="Commun. Biol.">
        <title>The genome of Shorea leprosula (Dipterocarpaceae) highlights the ecological relevance of drought in aseasonal tropical rainforests.</title>
        <authorList>
            <person name="Ng K.K.S."/>
            <person name="Kobayashi M.J."/>
            <person name="Fawcett J.A."/>
            <person name="Hatakeyama M."/>
            <person name="Paape T."/>
            <person name="Ng C.H."/>
            <person name="Ang C.C."/>
            <person name="Tnah L.H."/>
            <person name="Lee C.T."/>
            <person name="Nishiyama T."/>
            <person name="Sese J."/>
            <person name="O'Brien M.J."/>
            <person name="Copetti D."/>
            <person name="Mohd Noor M.I."/>
            <person name="Ong R.C."/>
            <person name="Putra M."/>
            <person name="Sireger I.Z."/>
            <person name="Indrioko S."/>
            <person name="Kosugi Y."/>
            <person name="Izuno A."/>
            <person name="Isagi Y."/>
            <person name="Lee S.L."/>
            <person name="Shimizu K.K."/>
        </authorList>
    </citation>
    <scope>NUCLEOTIDE SEQUENCE [LARGE SCALE GENOMIC DNA]</scope>
    <source>
        <strain evidence="3">214</strain>
    </source>
</reference>
<comment type="caution">
    <text evidence="3">The sequence shown here is derived from an EMBL/GenBank/DDBJ whole genome shotgun (WGS) entry which is preliminary data.</text>
</comment>
<dbReference type="Proteomes" id="UP001054252">
    <property type="component" value="Unassembled WGS sequence"/>
</dbReference>
<keyword evidence="4" id="KW-1185">Reference proteome</keyword>